<keyword evidence="2" id="KW-1185">Reference proteome</keyword>
<proteinExistence type="predicted"/>
<dbReference type="Proteomes" id="UP000183263">
    <property type="component" value="Unassembled WGS sequence"/>
</dbReference>
<accession>A0A1G8GX66</accession>
<name>A0A1G8GX66_9NOCA</name>
<dbReference type="EMBL" id="FNDN01000004">
    <property type="protein sequence ID" value="SDH98988.1"/>
    <property type="molecule type" value="Genomic_DNA"/>
</dbReference>
<dbReference type="OrthoDB" id="7062264at2"/>
<gene>
    <name evidence="1" type="ORF">SAMN05444695_104234</name>
</gene>
<organism evidence="1 2">
    <name type="scientific">Rhodococcus triatomae</name>
    <dbReference type="NCBI Taxonomy" id="300028"/>
    <lineage>
        <taxon>Bacteria</taxon>
        <taxon>Bacillati</taxon>
        <taxon>Actinomycetota</taxon>
        <taxon>Actinomycetes</taxon>
        <taxon>Mycobacteriales</taxon>
        <taxon>Nocardiaceae</taxon>
        <taxon>Rhodococcus</taxon>
    </lineage>
</organism>
<dbReference type="RefSeq" id="WP_072737071.1">
    <property type="nucleotide sequence ID" value="NZ_CP048813.1"/>
</dbReference>
<evidence type="ECO:0000313" key="1">
    <source>
        <dbReference type="EMBL" id="SDH98988.1"/>
    </source>
</evidence>
<dbReference type="InterPro" id="IPR021315">
    <property type="entry name" value="Gap/Sap"/>
</dbReference>
<reference evidence="1 2" key="1">
    <citation type="submission" date="2016-10" db="EMBL/GenBank/DDBJ databases">
        <authorList>
            <person name="de Groot N.N."/>
        </authorList>
    </citation>
    <scope>NUCLEOTIDE SEQUENCE [LARGE SCALE GENOMIC DNA]</scope>
    <source>
        <strain evidence="1 2">DSM 44892</strain>
    </source>
</reference>
<dbReference type="AlphaFoldDB" id="A0A1G8GX66"/>
<dbReference type="Pfam" id="PF11139">
    <property type="entry name" value="SfLAP"/>
    <property type="match status" value="1"/>
</dbReference>
<sequence>MDVVLLASLAGLALLDSTSIGTLVIPVWMLLAPGRPPVRRLVLYLGVLAAFYFVVGVLILSVARAGVVVSEGLIDTPVVRIAQLALGVGLFAWSFRFDSKKRREAGESDRTAAWRNRALRPDRSSGSVATLAVSAGVVELVTMLPYLAAIALIVAGGYTVVSSLPLLAGYCLIMVIPAGIVLAARVAGGARLDGPLQRLDGFLSRHADSAIGWVIGIAGFLLARDAAAALFTG</sequence>
<evidence type="ECO:0000313" key="2">
    <source>
        <dbReference type="Proteomes" id="UP000183263"/>
    </source>
</evidence>
<protein>
    <submittedName>
        <fullName evidence="1">Sap, sulfolipid-1-addressing protein</fullName>
    </submittedName>
</protein>